<evidence type="ECO:0000313" key="4">
    <source>
        <dbReference type="Proteomes" id="UP001286456"/>
    </source>
</evidence>
<gene>
    <name evidence="3" type="ORF">B0T19DRAFT_436764</name>
</gene>
<comment type="caution">
    <text evidence="3">The sequence shown here is derived from an EMBL/GenBank/DDBJ whole genome shotgun (WGS) entry which is preliminary data.</text>
</comment>
<feature type="compositionally biased region" description="Basic and acidic residues" evidence="1">
    <location>
        <begin position="21"/>
        <end position="39"/>
    </location>
</feature>
<reference evidence="3" key="2">
    <citation type="submission" date="2023-06" db="EMBL/GenBank/DDBJ databases">
        <authorList>
            <consortium name="Lawrence Berkeley National Laboratory"/>
            <person name="Haridas S."/>
            <person name="Hensen N."/>
            <person name="Bonometti L."/>
            <person name="Westerberg I."/>
            <person name="Brannstrom I.O."/>
            <person name="Guillou S."/>
            <person name="Cros-Aarteil S."/>
            <person name="Calhoun S."/>
            <person name="Kuo A."/>
            <person name="Mondo S."/>
            <person name="Pangilinan J."/>
            <person name="Riley R."/>
            <person name="Labutti K."/>
            <person name="Andreopoulos B."/>
            <person name="Lipzen A."/>
            <person name="Chen C."/>
            <person name="Yanf M."/>
            <person name="Daum C."/>
            <person name="Ng V."/>
            <person name="Clum A."/>
            <person name="Steindorff A."/>
            <person name="Ohm R."/>
            <person name="Martin F."/>
            <person name="Silar P."/>
            <person name="Natvig D."/>
            <person name="Lalanne C."/>
            <person name="Gautier V."/>
            <person name="Ament-Velasquez S.L."/>
            <person name="Kruys A."/>
            <person name="Hutchinson M.I."/>
            <person name="Powell A.J."/>
            <person name="Barry K."/>
            <person name="Miller A.N."/>
            <person name="Grigoriev I.V."/>
            <person name="Debuchy R."/>
            <person name="Gladieux P."/>
            <person name="Thoren M.H."/>
            <person name="Johannesson H."/>
        </authorList>
    </citation>
    <scope>NUCLEOTIDE SEQUENCE</scope>
    <source>
        <strain evidence="3">SMH4131-1</strain>
    </source>
</reference>
<dbReference type="AlphaFoldDB" id="A0AAE0J2V9"/>
<keyword evidence="2" id="KW-0812">Transmembrane</keyword>
<sequence length="357" mass="37478">MQQPGLGLLPPRNYEYSAQPTEDHEDRDISQDLHEDGPSSKKGFGAAAAAGSQQRTWQAAAGKGKGKGKGKVKGPDYKPTALRWPFIGAVVVLLCVAIALIVYAEKAMPGSDSDAEILGLSPSAAKARARHLQAARADSAANESTISSVPAASTAALAVASSSLTVLLPSTTAALTTDTSGVPSTTAAFSTTIAAVSSTQEQQSASSSASIASVASTSETFTETVTIHDASSTTGSSSSAQSQTDSQTQTIPQSQTDSQSQTISPSQTASQSQTNQLSGADQLPGADQFSGADKLGDFRFIHIFIFWIPNHFPNWRKQLGQLDNSDDFVAYSDNVDRVFADNIWVCFDFYFPKPNQS</sequence>
<protein>
    <submittedName>
        <fullName evidence="3">Uncharacterized protein</fullName>
    </submittedName>
</protein>
<dbReference type="EMBL" id="JAUEPO010000001">
    <property type="protein sequence ID" value="KAK3335947.1"/>
    <property type="molecule type" value="Genomic_DNA"/>
</dbReference>
<proteinExistence type="predicted"/>
<reference evidence="3" key="1">
    <citation type="journal article" date="2023" name="Mol. Phylogenet. Evol.">
        <title>Genome-scale phylogeny and comparative genomics of the fungal order Sordariales.</title>
        <authorList>
            <person name="Hensen N."/>
            <person name="Bonometti L."/>
            <person name="Westerberg I."/>
            <person name="Brannstrom I.O."/>
            <person name="Guillou S."/>
            <person name="Cros-Aarteil S."/>
            <person name="Calhoun S."/>
            <person name="Haridas S."/>
            <person name="Kuo A."/>
            <person name="Mondo S."/>
            <person name="Pangilinan J."/>
            <person name="Riley R."/>
            <person name="LaButti K."/>
            <person name="Andreopoulos B."/>
            <person name="Lipzen A."/>
            <person name="Chen C."/>
            <person name="Yan M."/>
            <person name="Daum C."/>
            <person name="Ng V."/>
            <person name="Clum A."/>
            <person name="Steindorff A."/>
            <person name="Ohm R.A."/>
            <person name="Martin F."/>
            <person name="Silar P."/>
            <person name="Natvig D.O."/>
            <person name="Lalanne C."/>
            <person name="Gautier V."/>
            <person name="Ament-Velasquez S.L."/>
            <person name="Kruys A."/>
            <person name="Hutchinson M.I."/>
            <person name="Powell A.J."/>
            <person name="Barry K."/>
            <person name="Miller A.N."/>
            <person name="Grigoriev I.V."/>
            <person name="Debuchy R."/>
            <person name="Gladieux P."/>
            <person name="Hiltunen Thoren M."/>
            <person name="Johannesson H."/>
        </authorList>
    </citation>
    <scope>NUCLEOTIDE SEQUENCE</scope>
    <source>
        <strain evidence="3">SMH4131-1</strain>
    </source>
</reference>
<keyword evidence="2" id="KW-1133">Transmembrane helix</keyword>
<accession>A0AAE0J2V9</accession>
<feature type="compositionally biased region" description="Low complexity" evidence="1">
    <location>
        <begin position="231"/>
        <end position="274"/>
    </location>
</feature>
<keyword evidence="4" id="KW-1185">Reference proteome</keyword>
<name>A0AAE0J2V9_9PEZI</name>
<evidence type="ECO:0000256" key="1">
    <source>
        <dbReference type="SAM" id="MobiDB-lite"/>
    </source>
</evidence>
<feature type="region of interest" description="Disordered" evidence="1">
    <location>
        <begin position="229"/>
        <end position="285"/>
    </location>
</feature>
<organism evidence="3 4">
    <name type="scientific">Cercophora scortea</name>
    <dbReference type="NCBI Taxonomy" id="314031"/>
    <lineage>
        <taxon>Eukaryota</taxon>
        <taxon>Fungi</taxon>
        <taxon>Dikarya</taxon>
        <taxon>Ascomycota</taxon>
        <taxon>Pezizomycotina</taxon>
        <taxon>Sordariomycetes</taxon>
        <taxon>Sordariomycetidae</taxon>
        <taxon>Sordariales</taxon>
        <taxon>Lasiosphaeriaceae</taxon>
        <taxon>Cercophora</taxon>
    </lineage>
</organism>
<feature type="compositionally biased region" description="Low complexity" evidence="1">
    <location>
        <begin position="40"/>
        <end position="52"/>
    </location>
</feature>
<feature type="transmembrane region" description="Helical" evidence="2">
    <location>
        <begin position="84"/>
        <end position="104"/>
    </location>
</feature>
<evidence type="ECO:0000313" key="3">
    <source>
        <dbReference type="EMBL" id="KAK3335947.1"/>
    </source>
</evidence>
<dbReference type="Proteomes" id="UP001286456">
    <property type="component" value="Unassembled WGS sequence"/>
</dbReference>
<keyword evidence="2" id="KW-0472">Membrane</keyword>
<evidence type="ECO:0000256" key="2">
    <source>
        <dbReference type="SAM" id="Phobius"/>
    </source>
</evidence>
<feature type="region of interest" description="Disordered" evidence="1">
    <location>
        <begin position="1"/>
        <end position="73"/>
    </location>
</feature>